<evidence type="ECO:0000259" key="1">
    <source>
        <dbReference type="Pfam" id="PF14423"/>
    </source>
</evidence>
<sequence>MLNENAIDEAIDSGKREIHDAINAKRILSLRLRRQIWRAMVDPEDADATYRRRVMLQVLCVRQVQHLWDRAFPNDGRAEEMMAITEQLIRRQIFPEEAELQSYDFLNEIYDEVENYDSITQPAVYVADASVHTVVSACYRNPDYNTFSTRTDDDELLPDSLEPSYACASAAAGALNWQPVEETDVAARRAFWLWYLDEAIPTVLAR</sequence>
<dbReference type="KEGG" id="avc:NCTC10951_02088"/>
<dbReference type="RefSeq" id="WP_126414519.1">
    <property type="nucleotide sequence ID" value="NZ_JASPER010000073.1"/>
</dbReference>
<protein>
    <recommendedName>
        <fullName evidence="1">Immunity protein Imm5 domain-containing protein</fullName>
    </recommendedName>
</protein>
<gene>
    <name evidence="2" type="ORF">NCTC10951_02088</name>
</gene>
<name>A0A3S4VEZ6_ACTVI</name>
<dbReference type="AlphaFoldDB" id="A0A3S4VEZ6"/>
<dbReference type="Proteomes" id="UP000268658">
    <property type="component" value="Chromosome"/>
</dbReference>
<evidence type="ECO:0000313" key="2">
    <source>
        <dbReference type="EMBL" id="VEI17239.1"/>
    </source>
</evidence>
<dbReference type="EMBL" id="LR134477">
    <property type="protein sequence ID" value="VEI17239.1"/>
    <property type="molecule type" value="Genomic_DNA"/>
</dbReference>
<evidence type="ECO:0000313" key="3">
    <source>
        <dbReference type="Proteomes" id="UP000268658"/>
    </source>
</evidence>
<feature type="domain" description="Immunity protein Imm5" evidence="1">
    <location>
        <begin position="11"/>
        <end position="201"/>
    </location>
</feature>
<dbReference type="InterPro" id="IPR025675">
    <property type="entry name" value="Imm5"/>
</dbReference>
<reference evidence="2 3" key="1">
    <citation type="submission" date="2018-12" db="EMBL/GenBank/DDBJ databases">
        <authorList>
            <consortium name="Pathogen Informatics"/>
        </authorList>
    </citation>
    <scope>NUCLEOTIDE SEQUENCE [LARGE SCALE GENOMIC DNA]</scope>
    <source>
        <strain evidence="2 3">NCTC10951</strain>
    </source>
</reference>
<organism evidence="2 3">
    <name type="scientific">Actinomyces viscosus</name>
    <dbReference type="NCBI Taxonomy" id="1656"/>
    <lineage>
        <taxon>Bacteria</taxon>
        <taxon>Bacillati</taxon>
        <taxon>Actinomycetota</taxon>
        <taxon>Actinomycetes</taxon>
        <taxon>Actinomycetales</taxon>
        <taxon>Actinomycetaceae</taxon>
        <taxon>Actinomyces</taxon>
    </lineage>
</organism>
<accession>A0A3S4VEZ6</accession>
<dbReference type="Pfam" id="PF14423">
    <property type="entry name" value="Imm5"/>
    <property type="match status" value="1"/>
</dbReference>
<proteinExistence type="predicted"/>
<dbReference type="OrthoDB" id="9129781at2"/>